<dbReference type="Proteomes" id="UP000433309">
    <property type="component" value="Unassembled WGS sequence"/>
</dbReference>
<dbReference type="Pfam" id="PF10531">
    <property type="entry name" value="SLBB"/>
    <property type="match status" value="1"/>
</dbReference>
<evidence type="ECO:0000259" key="18">
    <source>
        <dbReference type="Pfam" id="PF22461"/>
    </source>
</evidence>
<keyword evidence="14" id="KW-0449">Lipoprotein</keyword>
<keyword evidence="11" id="KW-0472">Membrane</keyword>
<dbReference type="GO" id="GO:0046930">
    <property type="term" value="C:pore complex"/>
    <property type="evidence" value="ECO:0007669"/>
    <property type="project" value="UniProtKB-KW"/>
</dbReference>
<evidence type="ECO:0000256" key="2">
    <source>
        <dbReference type="ARBA" id="ARBA00009450"/>
    </source>
</evidence>
<feature type="chain" id="PRO_5026217219" evidence="15">
    <location>
        <begin position="23"/>
        <end position="262"/>
    </location>
</feature>
<dbReference type="InterPro" id="IPR019554">
    <property type="entry name" value="Soluble_ligand-bd"/>
</dbReference>
<sequence length="262" mass="27926">MKRFMRWAAGVVLAVGMGAAGAQDTLLGAGDVVKVTVFNNPDLAVETRINESGVVSFPLIGQVTVGGLSTAAAEKKIAGLLDSGGFVRNPQVNLLVTQLTSQQVSVLGQVNRPGRYPLEGRRNLLDLLAQAGGISADGGDTVVLIRKQGGQSTKEIVDVVGMVRSGALERNLELSAGDVLYVERAPHFYIYGEVQRPGAFRLERQMTLVQALSTGGGLTVRGTERGIIIKRRDASGKLENIKAKHDDLLQNDDVVYVSESLF</sequence>
<proteinExistence type="inferred from homology"/>
<dbReference type="InterPro" id="IPR003715">
    <property type="entry name" value="Poly_export_N"/>
</dbReference>
<evidence type="ECO:0000256" key="9">
    <source>
        <dbReference type="ARBA" id="ARBA00023065"/>
    </source>
</evidence>
<name>A0A6I2L4G1_9BURK</name>
<keyword evidence="12" id="KW-0564">Palmitate</keyword>
<evidence type="ECO:0000256" key="12">
    <source>
        <dbReference type="ARBA" id="ARBA00023139"/>
    </source>
</evidence>
<evidence type="ECO:0000259" key="16">
    <source>
        <dbReference type="Pfam" id="PF02563"/>
    </source>
</evidence>
<evidence type="ECO:0000256" key="14">
    <source>
        <dbReference type="ARBA" id="ARBA00023288"/>
    </source>
</evidence>
<dbReference type="Gene3D" id="3.30.1950.10">
    <property type="entry name" value="wza like domain"/>
    <property type="match status" value="1"/>
</dbReference>
<dbReference type="GO" id="GO:0009279">
    <property type="term" value="C:cell outer membrane"/>
    <property type="evidence" value="ECO:0007669"/>
    <property type="project" value="UniProtKB-SubCell"/>
</dbReference>
<dbReference type="AlphaFoldDB" id="A0A6I2L4G1"/>
<dbReference type="PANTHER" id="PTHR33619">
    <property type="entry name" value="POLYSACCHARIDE EXPORT PROTEIN GFCE-RELATED"/>
    <property type="match status" value="1"/>
</dbReference>
<feature type="domain" description="Soluble ligand binding" evidence="17">
    <location>
        <begin position="188"/>
        <end position="238"/>
    </location>
</feature>
<evidence type="ECO:0000256" key="8">
    <source>
        <dbReference type="ARBA" id="ARBA00023047"/>
    </source>
</evidence>
<dbReference type="RefSeq" id="WP_154381021.1">
    <property type="nucleotide sequence ID" value="NZ_WKJK01000014.1"/>
</dbReference>
<accession>A0A6I2L4G1</accession>
<keyword evidence="4" id="KW-1134">Transmembrane beta strand</keyword>
<comment type="subcellular location">
    <subcellularLocation>
        <location evidence="1">Cell outer membrane</location>
        <topology evidence="1">Multi-pass membrane protein</topology>
    </subcellularLocation>
</comment>
<keyword evidence="10" id="KW-0626">Porin</keyword>
<evidence type="ECO:0000259" key="17">
    <source>
        <dbReference type="Pfam" id="PF10531"/>
    </source>
</evidence>
<keyword evidence="8" id="KW-0625">Polysaccharide transport</keyword>
<dbReference type="Pfam" id="PF22461">
    <property type="entry name" value="SLBB_2"/>
    <property type="match status" value="1"/>
</dbReference>
<keyword evidence="20" id="KW-1185">Reference proteome</keyword>
<evidence type="ECO:0000256" key="6">
    <source>
        <dbReference type="ARBA" id="ARBA00022692"/>
    </source>
</evidence>
<dbReference type="GO" id="GO:0015159">
    <property type="term" value="F:polysaccharide transmembrane transporter activity"/>
    <property type="evidence" value="ECO:0007669"/>
    <property type="project" value="InterPro"/>
</dbReference>
<keyword evidence="5" id="KW-0762">Sugar transport</keyword>
<reference evidence="19 20" key="1">
    <citation type="submission" date="2019-11" db="EMBL/GenBank/DDBJ databases">
        <title>Novel species isolated from a subtropical stream in China.</title>
        <authorList>
            <person name="Lu H."/>
        </authorList>
    </citation>
    <scope>NUCLEOTIDE SEQUENCE [LARGE SCALE GENOMIC DNA]</scope>
    <source>
        <strain evidence="19 20">FT80W</strain>
    </source>
</reference>
<dbReference type="Pfam" id="PF02563">
    <property type="entry name" value="Poly_export"/>
    <property type="match status" value="1"/>
</dbReference>
<keyword evidence="6" id="KW-0812">Transmembrane</keyword>
<feature type="domain" description="Polysaccharide export protein N-terminal" evidence="16">
    <location>
        <begin position="22"/>
        <end position="96"/>
    </location>
</feature>
<evidence type="ECO:0000256" key="7">
    <source>
        <dbReference type="ARBA" id="ARBA00022729"/>
    </source>
</evidence>
<dbReference type="InterPro" id="IPR054765">
    <property type="entry name" value="SLBB_dom"/>
</dbReference>
<dbReference type="GO" id="GO:0015288">
    <property type="term" value="F:porin activity"/>
    <property type="evidence" value="ECO:0007669"/>
    <property type="project" value="UniProtKB-KW"/>
</dbReference>
<evidence type="ECO:0000256" key="4">
    <source>
        <dbReference type="ARBA" id="ARBA00022452"/>
    </source>
</evidence>
<keyword evidence="7 15" id="KW-0732">Signal</keyword>
<dbReference type="NCBIfam" id="TIGR03028">
    <property type="entry name" value="EpsE"/>
    <property type="match status" value="1"/>
</dbReference>
<organism evidence="19 20">
    <name type="scientific">Duganella guangzhouensis</name>
    <dbReference type="NCBI Taxonomy" id="2666084"/>
    <lineage>
        <taxon>Bacteria</taxon>
        <taxon>Pseudomonadati</taxon>
        <taxon>Pseudomonadota</taxon>
        <taxon>Betaproteobacteria</taxon>
        <taxon>Burkholderiales</taxon>
        <taxon>Oxalobacteraceae</taxon>
        <taxon>Telluria group</taxon>
        <taxon>Duganella</taxon>
    </lineage>
</organism>
<dbReference type="PANTHER" id="PTHR33619:SF3">
    <property type="entry name" value="POLYSACCHARIDE EXPORT PROTEIN GFCE-RELATED"/>
    <property type="match status" value="1"/>
</dbReference>
<dbReference type="GO" id="GO:0006811">
    <property type="term" value="P:monoatomic ion transport"/>
    <property type="evidence" value="ECO:0007669"/>
    <property type="project" value="UniProtKB-KW"/>
</dbReference>
<evidence type="ECO:0000256" key="13">
    <source>
        <dbReference type="ARBA" id="ARBA00023237"/>
    </source>
</evidence>
<dbReference type="Gene3D" id="3.10.560.10">
    <property type="entry name" value="Outer membrane lipoprotein wza domain like"/>
    <property type="match status" value="2"/>
</dbReference>
<gene>
    <name evidence="19" type="primary">epsE</name>
    <name evidence="19" type="ORF">GJ699_23805</name>
</gene>
<comment type="caution">
    <text evidence="19">The sequence shown here is derived from an EMBL/GenBank/DDBJ whole genome shotgun (WGS) entry which is preliminary data.</text>
</comment>
<evidence type="ECO:0000256" key="10">
    <source>
        <dbReference type="ARBA" id="ARBA00023114"/>
    </source>
</evidence>
<evidence type="ECO:0000256" key="3">
    <source>
        <dbReference type="ARBA" id="ARBA00022448"/>
    </source>
</evidence>
<evidence type="ECO:0000256" key="11">
    <source>
        <dbReference type="ARBA" id="ARBA00023136"/>
    </source>
</evidence>
<evidence type="ECO:0000256" key="1">
    <source>
        <dbReference type="ARBA" id="ARBA00004571"/>
    </source>
</evidence>
<evidence type="ECO:0000256" key="5">
    <source>
        <dbReference type="ARBA" id="ARBA00022597"/>
    </source>
</evidence>
<evidence type="ECO:0000313" key="19">
    <source>
        <dbReference type="EMBL" id="MRW93028.1"/>
    </source>
</evidence>
<dbReference type="EMBL" id="WKJK01000014">
    <property type="protein sequence ID" value="MRW93028.1"/>
    <property type="molecule type" value="Genomic_DNA"/>
</dbReference>
<feature type="signal peptide" evidence="15">
    <location>
        <begin position="1"/>
        <end position="22"/>
    </location>
</feature>
<protein>
    <submittedName>
        <fullName evidence="19">Polysaccharide export protein EpsE</fullName>
    </submittedName>
</protein>
<evidence type="ECO:0000313" key="20">
    <source>
        <dbReference type="Proteomes" id="UP000433309"/>
    </source>
</evidence>
<dbReference type="InterPro" id="IPR049712">
    <property type="entry name" value="Poly_export"/>
</dbReference>
<comment type="similarity">
    <text evidence="2">Belongs to the BexD/CtrA/VexA family.</text>
</comment>
<keyword evidence="3" id="KW-0813">Transport</keyword>
<keyword evidence="9" id="KW-0406">Ion transport</keyword>
<feature type="domain" description="SLBB" evidence="18">
    <location>
        <begin position="102"/>
        <end position="182"/>
    </location>
</feature>
<evidence type="ECO:0000256" key="15">
    <source>
        <dbReference type="SAM" id="SignalP"/>
    </source>
</evidence>
<keyword evidence="13" id="KW-0998">Cell outer membrane</keyword>
<dbReference type="InterPro" id="IPR017478">
    <property type="entry name" value="Polysacc_export_EpsE"/>
</dbReference>